<evidence type="ECO:0000313" key="2">
    <source>
        <dbReference type="EMBL" id="GMT13096.1"/>
    </source>
</evidence>
<organism evidence="2 3">
    <name type="scientific">Pristionchus fissidentatus</name>
    <dbReference type="NCBI Taxonomy" id="1538716"/>
    <lineage>
        <taxon>Eukaryota</taxon>
        <taxon>Metazoa</taxon>
        <taxon>Ecdysozoa</taxon>
        <taxon>Nematoda</taxon>
        <taxon>Chromadorea</taxon>
        <taxon>Rhabditida</taxon>
        <taxon>Rhabditina</taxon>
        <taxon>Diplogasteromorpha</taxon>
        <taxon>Diplogasteroidea</taxon>
        <taxon>Neodiplogasteridae</taxon>
        <taxon>Pristionchus</taxon>
    </lineage>
</organism>
<dbReference type="AlphaFoldDB" id="A0AAV5V0N8"/>
<comment type="caution">
    <text evidence="2">The sequence shown here is derived from an EMBL/GenBank/DDBJ whole genome shotgun (WGS) entry which is preliminary data.</text>
</comment>
<accession>A0AAV5V0N8</accession>
<evidence type="ECO:0000313" key="3">
    <source>
        <dbReference type="Proteomes" id="UP001432322"/>
    </source>
</evidence>
<dbReference type="SMART" id="SM00355">
    <property type="entry name" value="ZnF_C2H2"/>
    <property type="match status" value="3"/>
</dbReference>
<dbReference type="EMBL" id="BTSY01000002">
    <property type="protein sequence ID" value="GMT13096.1"/>
    <property type="molecule type" value="Genomic_DNA"/>
</dbReference>
<keyword evidence="3" id="KW-1185">Reference proteome</keyword>
<dbReference type="InterPro" id="IPR013087">
    <property type="entry name" value="Znf_C2H2_type"/>
</dbReference>
<protein>
    <recommendedName>
        <fullName evidence="1">C2H2-type domain-containing protein</fullName>
    </recommendedName>
</protein>
<proteinExistence type="predicted"/>
<sequence length="408" mass="46173">QPFHSDFLLRFNEDVVELNRNDKSNMVKFACAFSILMTELSGSIIGSESNANTVHKQLFNSMEGIKAEPQDEEPEFHTMPNDALLRSDVNAKEVKVELEEIPLGLVKQENTVDAPFREASMDDIQPGPSATVYADYKAEVAKLQQEKAKRTEWLRAEMRLQLHPMRIVPARCPAPATKRTRELPRIVPAKKPLAARIERDPAAHLITPYRICDSAAPRTPCRFCTTSDLKLDDLASHEELVHNALWMSSARKCPVDECDYRVTMPKARSHHVKTVHLTSASARRHTYMLPQNTRCPYCRCYVVNVAHFINHMNAHRENWTNKALVFVCNGCDVKSARMFQMIEHWNESGCTQGLRFDYEAAGKAPDLCRIHPAAAAAHDRPLTLAAGAARLLQKKNEKQGLIKRIKTE</sequence>
<feature type="domain" description="C2H2-type" evidence="1">
    <location>
        <begin position="293"/>
        <end position="315"/>
    </location>
</feature>
<gene>
    <name evidence="2" type="ORF">PFISCL1PPCAC_4393</name>
</gene>
<evidence type="ECO:0000259" key="1">
    <source>
        <dbReference type="SMART" id="SM00355"/>
    </source>
</evidence>
<dbReference type="Proteomes" id="UP001432322">
    <property type="component" value="Unassembled WGS sequence"/>
</dbReference>
<feature type="domain" description="C2H2-type" evidence="1">
    <location>
        <begin position="219"/>
        <end position="242"/>
    </location>
</feature>
<feature type="non-terminal residue" evidence="2">
    <location>
        <position position="1"/>
    </location>
</feature>
<reference evidence="2" key="1">
    <citation type="submission" date="2023-10" db="EMBL/GenBank/DDBJ databases">
        <title>Genome assembly of Pristionchus species.</title>
        <authorList>
            <person name="Yoshida K."/>
            <person name="Sommer R.J."/>
        </authorList>
    </citation>
    <scope>NUCLEOTIDE SEQUENCE</scope>
    <source>
        <strain evidence="2">RS5133</strain>
    </source>
</reference>
<feature type="domain" description="C2H2-type" evidence="1">
    <location>
        <begin position="251"/>
        <end position="276"/>
    </location>
</feature>
<name>A0AAV5V0N8_9BILA</name>